<accession>A0A136LVY3</accession>
<dbReference type="InterPro" id="IPR012337">
    <property type="entry name" value="RNaseH-like_sf"/>
</dbReference>
<dbReference type="Gene3D" id="3.30.420.140">
    <property type="entry name" value="YqgF/RNase H-like domain"/>
    <property type="match status" value="1"/>
</dbReference>
<comment type="subcellular location">
    <subcellularLocation>
        <location evidence="5">Cytoplasm</location>
    </subcellularLocation>
</comment>
<dbReference type="SMART" id="SM00732">
    <property type="entry name" value="YqgFc"/>
    <property type="match status" value="1"/>
</dbReference>
<dbReference type="EMBL" id="JYNZ01000006">
    <property type="protein sequence ID" value="KXK25792.1"/>
    <property type="molecule type" value="Genomic_DNA"/>
</dbReference>
<dbReference type="NCBIfam" id="TIGR00250">
    <property type="entry name" value="RNAse_H_YqgF"/>
    <property type="match status" value="1"/>
</dbReference>
<evidence type="ECO:0000259" key="6">
    <source>
        <dbReference type="SMART" id="SM00732"/>
    </source>
</evidence>
<keyword evidence="1 5" id="KW-0963">Cytoplasm</keyword>
<evidence type="ECO:0000313" key="7">
    <source>
        <dbReference type="EMBL" id="KXK25792.1"/>
    </source>
</evidence>
<evidence type="ECO:0000256" key="5">
    <source>
        <dbReference type="HAMAP-Rule" id="MF_00651"/>
    </source>
</evidence>
<evidence type="ECO:0000256" key="1">
    <source>
        <dbReference type="ARBA" id="ARBA00022490"/>
    </source>
</evidence>
<evidence type="ECO:0000313" key="8">
    <source>
        <dbReference type="Proteomes" id="UP000070457"/>
    </source>
</evidence>
<dbReference type="PANTHER" id="PTHR33317">
    <property type="entry name" value="POLYNUCLEOTIDYL TRANSFERASE, RIBONUCLEASE H-LIKE SUPERFAMILY PROTEIN"/>
    <property type="match status" value="1"/>
</dbReference>
<dbReference type="HAMAP" id="MF_00651">
    <property type="entry name" value="Nuclease_YqgF"/>
    <property type="match status" value="1"/>
</dbReference>
<keyword evidence="2 5" id="KW-0690">Ribosome biogenesis</keyword>
<dbReference type="Pfam" id="PF03652">
    <property type="entry name" value="RuvX"/>
    <property type="match status" value="1"/>
</dbReference>
<dbReference type="STRING" id="1617426.TR69_WS6001001398"/>
<dbReference type="Proteomes" id="UP000070457">
    <property type="component" value="Unassembled WGS sequence"/>
</dbReference>
<evidence type="ECO:0000256" key="2">
    <source>
        <dbReference type="ARBA" id="ARBA00022517"/>
    </source>
</evidence>
<dbReference type="InterPro" id="IPR005227">
    <property type="entry name" value="YqgF"/>
</dbReference>
<dbReference type="SUPFAM" id="SSF53098">
    <property type="entry name" value="Ribonuclease H-like"/>
    <property type="match status" value="1"/>
</dbReference>
<dbReference type="InterPro" id="IPR006641">
    <property type="entry name" value="YqgF/RNaseH-like_dom"/>
</dbReference>
<name>A0A136LVY3_9BACT</name>
<proteinExistence type="inferred from homology"/>
<comment type="function">
    <text evidence="5">Could be a nuclease involved in processing of the 5'-end of pre-16S rRNA.</text>
</comment>
<dbReference type="AlphaFoldDB" id="A0A136LVY3"/>
<sequence>MKYLGIDYGDSKTGVAVSDDGGSFAAPLTVIRTKNRSVLLKRLQELAEEHSAVAFVLGLPGGYGGDSPQTKIVRQFGEELSSLGQVHYWDETYSTLRAETGARGRKRKNADSEAARIILQEFLDATET</sequence>
<dbReference type="CDD" id="cd16964">
    <property type="entry name" value="YqgF"/>
    <property type="match status" value="1"/>
</dbReference>
<comment type="similarity">
    <text evidence="5">Belongs to the YqgF HJR family.</text>
</comment>
<dbReference type="GO" id="GO:0000967">
    <property type="term" value="P:rRNA 5'-end processing"/>
    <property type="evidence" value="ECO:0007669"/>
    <property type="project" value="UniProtKB-UniRule"/>
</dbReference>
<dbReference type="InterPro" id="IPR037027">
    <property type="entry name" value="YqgF/RNaseH-like_dom_sf"/>
</dbReference>
<dbReference type="GO" id="GO:0016788">
    <property type="term" value="F:hydrolase activity, acting on ester bonds"/>
    <property type="evidence" value="ECO:0007669"/>
    <property type="project" value="UniProtKB-UniRule"/>
</dbReference>
<feature type="domain" description="YqgF/RNase H-like" evidence="6">
    <location>
        <begin position="1"/>
        <end position="98"/>
    </location>
</feature>
<reference evidence="7 8" key="1">
    <citation type="submission" date="2015-02" db="EMBL/GenBank/DDBJ databases">
        <title>Improved understanding of the partial-nitritation anammox process through 23 genomes representing the majority of the microbial community.</title>
        <authorList>
            <person name="Speth D.R."/>
            <person name="In T Zandt M."/>
            <person name="Guerrero Cruz S."/>
            <person name="Jetten M.S."/>
            <person name="Dutilh B.E."/>
        </authorList>
    </citation>
    <scope>NUCLEOTIDE SEQUENCE [LARGE SCALE GENOMIC DNA]</scope>
    <source>
        <strain evidence="7">OLB20</strain>
    </source>
</reference>
<organism evidence="7 8">
    <name type="scientific">candidate division WS6 bacterium OLB20</name>
    <dbReference type="NCBI Taxonomy" id="1617426"/>
    <lineage>
        <taxon>Bacteria</taxon>
        <taxon>Candidatus Dojkabacteria</taxon>
    </lineage>
</organism>
<evidence type="ECO:0000256" key="3">
    <source>
        <dbReference type="ARBA" id="ARBA00022722"/>
    </source>
</evidence>
<keyword evidence="3 5" id="KW-0540">Nuclease</keyword>
<dbReference type="GO" id="GO:0005737">
    <property type="term" value="C:cytoplasm"/>
    <property type="evidence" value="ECO:0007669"/>
    <property type="project" value="UniProtKB-SubCell"/>
</dbReference>
<gene>
    <name evidence="7" type="primary">yrrK</name>
    <name evidence="7" type="ORF">TR69_WS6001001398</name>
</gene>
<dbReference type="GO" id="GO:0004518">
    <property type="term" value="F:nuclease activity"/>
    <property type="evidence" value="ECO:0007669"/>
    <property type="project" value="UniProtKB-KW"/>
</dbReference>
<comment type="caution">
    <text evidence="7">The sequence shown here is derived from an EMBL/GenBank/DDBJ whole genome shotgun (WGS) entry which is preliminary data.</text>
</comment>
<evidence type="ECO:0000256" key="4">
    <source>
        <dbReference type="ARBA" id="ARBA00022801"/>
    </source>
</evidence>
<dbReference type="PANTHER" id="PTHR33317:SF4">
    <property type="entry name" value="POLYNUCLEOTIDYL TRANSFERASE, RIBONUCLEASE H-LIKE SUPERFAMILY PROTEIN"/>
    <property type="match status" value="1"/>
</dbReference>
<keyword evidence="4 5" id="KW-0378">Hydrolase</keyword>
<dbReference type="EC" id="3.1.-.-" evidence="5"/>
<protein>
    <recommendedName>
        <fullName evidence="5">Putative pre-16S rRNA nuclease</fullName>
        <ecNumber evidence="5">3.1.-.-</ecNumber>
    </recommendedName>
</protein>